<accession>A0A2U8H0J9</accession>
<gene>
    <name evidence="3" type="ORF">CEW87_08880</name>
</gene>
<protein>
    <submittedName>
        <fullName evidence="3">Heteromeric transposase endonuclease subunit TnsA</fullName>
    </submittedName>
</protein>
<dbReference type="Proteomes" id="UP000244902">
    <property type="component" value="Chromosome"/>
</dbReference>
<proteinExistence type="predicted"/>
<name>A0A2U8H0J9_9RHOO</name>
<dbReference type="InterPro" id="IPR014832">
    <property type="entry name" value="TnsA_C"/>
</dbReference>
<evidence type="ECO:0000313" key="3">
    <source>
        <dbReference type="EMBL" id="AWI79472.1"/>
    </source>
</evidence>
<evidence type="ECO:0000313" key="4">
    <source>
        <dbReference type="Proteomes" id="UP000244902"/>
    </source>
</evidence>
<dbReference type="EMBL" id="CP022188">
    <property type="protein sequence ID" value="AWI79472.1"/>
    <property type="molecule type" value="Genomic_DNA"/>
</dbReference>
<sequence length="231" mass="27614">MSTNSCDILLPRQTRKIRPTRRSVSGHYAFRGESSVAFESTLERDFLMRTEFFLSVLDVIPQPVEVPFTAANGNRYTYTPDFLVYYRLGDRSYNQYPKPVLVEVKPAVAWRKHWREWLPKWKAAWRYAQEQGWEFHIRDESRIRDQALDNIRFLEPYKRMQFPPQESQWIIDNLREMGASTIDYLIARHFMGLYRAEGLAHLWHLLAVRKLDCDINRPLNNFTEVWLPDID</sequence>
<feature type="domain" description="TnsA endonuclease N-terminal" evidence="2">
    <location>
        <begin position="55"/>
        <end position="140"/>
    </location>
</feature>
<dbReference type="OrthoDB" id="881413at2"/>
<keyword evidence="3" id="KW-0378">Hydrolase</keyword>
<dbReference type="AlphaFoldDB" id="A0A2U8H0J9"/>
<dbReference type="Pfam" id="PF08721">
    <property type="entry name" value="Tn7_Tnp_TnsA_C"/>
    <property type="match status" value="1"/>
</dbReference>
<evidence type="ECO:0000259" key="1">
    <source>
        <dbReference type="Pfam" id="PF08721"/>
    </source>
</evidence>
<evidence type="ECO:0000259" key="2">
    <source>
        <dbReference type="Pfam" id="PF08722"/>
    </source>
</evidence>
<keyword evidence="3" id="KW-0540">Nuclease</keyword>
<dbReference type="Pfam" id="PF08722">
    <property type="entry name" value="Tn7_TnsA-like_N"/>
    <property type="match status" value="1"/>
</dbReference>
<organism evidence="3 4">
    <name type="scientific">Parazoarcus communis</name>
    <dbReference type="NCBI Taxonomy" id="41977"/>
    <lineage>
        <taxon>Bacteria</taxon>
        <taxon>Pseudomonadati</taxon>
        <taxon>Pseudomonadota</taxon>
        <taxon>Betaproteobacteria</taxon>
        <taxon>Rhodocyclales</taxon>
        <taxon>Zoogloeaceae</taxon>
        <taxon>Parazoarcus</taxon>
    </lineage>
</organism>
<feature type="domain" description="TnsA endonuclease C-terminal" evidence="1">
    <location>
        <begin position="143"/>
        <end position="215"/>
    </location>
</feature>
<reference evidence="3 4" key="1">
    <citation type="submission" date="2017-06" db="EMBL/GenBank/DDBJ databases">
        <title>Azoarcus sp. TSNA42 complete genome sequence.</title>
        <authorList>
            <person name="Woo J.-H."/>
            <person name="Kim H.-S."/>
        </authorList>
    </citation>
    <scope>NUCLEOTIDE SEQUENCE [LARGE SCALE GENOMIC DNA]</scope>
    <source>
        <strain evidence="3 4">TSNA42</strain>
    </source>
</reference>
<dbReference type="GO" id="GO:0004519">
    <property type="term" value="F:endonuclease activity"/>
    <property type="evidence" value="ECO:0007669"/>
    <property type="project" value="UniProtKB-KW"/>
</dbReference>
<keyword evidence="3" id="KW-0255">Endonuclease</keyword>
<dbReference type="InterPro" id="IPR014833">
    <property type="entry name" value="TnsA_N"/>
</dbReference>